<keyword evidence="9 11" id="KW-0012">Acyltransferase</keyword>
<dbReference type="InterPro" id="IPR014292">
    <property type="entry name" value="Acyl_transf_WS/DGAT"/>
</dbReference>
<evidence type="ECO:0000256" key="2">
    <source>
        <dbReference type="ARBA" id="ARBA00005189"/>
    </source>
</evidence>
<comment type="pathway">
    <text evidence="2">Lipid metabolism.</text>
</comment>
<evidence type="ECO:0000256" key="8">
    <source>
        <dbReference type="ARBA" id="ARBA00023098"/>
    </source>
</evidence>
<dbReference type="PANTHER" id="PTHR31650:SF1">
    <property type="entry name" value="WAX ESTER SYNTHASE_DIACYLGLYCEROL ACYLTRANSFERASE 4-RELATED"/>
    <property type="match status" value="1"/>
</dbReference>
<dbReference type="InterPro" id="IPR045034">
    <property type="entry name" value="O-acyltransferase_WSD1-like"/>
</dbReference>
<dbReference type="InterPro" id="IPR009721">
    <property type="entry name" value="O-acyltransferase_WSD1_C"/>
</dbReference>
<dbReference type="Pfam" id="PF06974">
    <property type="entry name" value="WS_DGAT_C"/>
    <property type="match status" value="1"/>
</dbReference>
<evidence type="ECO:0000256" key="11">
    <source>
        <dbReference type="RuleBase" id="RU361241"/>
    </source>
</evidence>
<dbReference type="AlphaFoldDB" id="A0A6V8KLX4"/>
<dbReference type="SUPFAM" id="SSF52777">
    <property type="entry name" value="CoA-dependent acyltransferases"/>
    <property type="match status" value="1"/>
</dbReference>
<comment type="catalytic activity">
    <reaction evidence="10 11">
        <text>an acyl-CoA + a 1,2-diacyl-sn-glycerol = a triacyl-sn-glycerol + CoA</text>
        <dbReference type="Rhea" id="RHEA:10868"/>
        <dbReference type="ChEBI" id="CHEBI:17815"/>
        <dbReference type="ChEBI" id="CHEBI:57287"/>
        <dbReference type="ChEBI" id="CHEBI:58342"/>
        <dbReference type="ChEBI" id="CHEBI:64615"/>
        <dbReference type="EC" id="2.3.1.20"/>
    </reaction>
</comment>
<dbReference type="InterPro" id="IPR004255">
    <property type="entry name" value="O-acyltransferase_WSD1_N"/>
</dbReference>
<evidence type="ECO:0000256" key="3">
    <source>
        <dbReference type="ARBA" id="ARBA00009587"/>
    </source>
</evidence>
<dbReference type="GO" id="GO:0071731">
    <property type="term" value="P:response to nitric oxide"/>
    <property type="evidence" value="ECO:0007669"/>
    <property type="project" value="TreeGrafter"/>
</dbReference>
<organism evidence="14 15">
    <name type="scientific">Phytohabitans houttuyneae</name>
    <dbReference type="NCBI Taxonomy" id="1076126"/>
    <lineage>
        <taxon>Bacteria</taxon>
        <taxon>Bacillati</taxon>
        <taxon>Actinomycetota</taxon>
        <taxon>Actinomycetes</taxon>
        <taxon>Micromonosporales</taxon>
        <taxon>Micromonosporaceae</taxon>
    </lineage>
</organism>
<evidence type="ECO:0000256" key="7">
    <source>
        <dbReference type="ARBA" id="ARBA00022798"/>
    </source>
</evidence>
<comment type="pathway">
    <text evidence="1 11">Glycerolipid metabolism; triacylglycerol biosynthesis.</text>
</comment>
<evidence type="ECO:0000313" key="15">
    <source>
        <dbReference type="Proteomes" id="UP000482800"/>
    </source>
</evidence>
<dbReference type="GO" id="GO:0005886">
    <property type="term" value="C:plasma membrane"/>
    <property type="evidence" value="ECO:0007669"/>
    <property type="project" value="TreeGrafter"/>
</dbReference>
<accession>A0A6V8KLX4</accession>
<evidence type="ECO:0000259" key="12">
    <source>
        <dbReference type="Pfam" id="PF03007"/>
    </source>
</evidence>
<dbReference type="GO" id="GO:0004144">
    <property type="term" value="F:diacylglycerol O-acyltransferase activity"/>
    <property type="evidence" value="ECO:0007669"/>
    <property type="project" value="UniProtKB-EC"/>
</dbReference>
<proteinExistence type="inferred from homology"/>
<keyword evidence="7 11" id="KW-0319">Glycerol metabolism</keyword>
<evidence type="ECO:0000256" key="1">
    <source>
        <dbReference type="ARBA" id="ARBA00004771"/>
    </source>
</evidence>
<dbReference type="Gene3D" id="3.30.559.10">
    <property type="entry name" value="Chloramphenicol acetyltransferase-like domain"/>
    <property type="match status" value="1"/>
</dbReference>
<name>A0A6V8KLX4_9ACTN</name>
<dbReference type="NCBIfam" id="TIGR02946">
    <property type="entry name" value="acyl_WS_DGAT"/>
    <property type="match status" value="1"/>
</dbReference>
<evidence type="ECO:0000256" key="9">
    <source>
        <dbReference type="ARBA" id="ARBA00023315"/>
    </source>
</evidence>
<dbReference type="RefSeq" id="WP_173061163.1">
    <property type="nucleotide sequence ID" value="NZ_BAABGO010000031.1"/>
</dbReference>
<dbReference type="GO" id="GO:0001666">
    <property type="term" value="P:response to hypoxia"/>
    <property type="evidence" value="ECO:0007669"/>
    <property type="project" value="TreeGrafter"/>
</dbReference>
<evidence type="ECO:0000256" key="5">
    <source>
        <dbReference type="ARBA" id="ARBA00022516"/>
    </source>
</evidence>
<evidence type="ECO:0000313" key="14">
    <source>
        <dbReference type="EMBL" id="GFJ81655.1"/>
    </source>
</evidence>
<evidence type="ECO:0000256" key="10">
    <source>
        <dbReference type="ARBA" id="ARBA00048109"/>
    </source>
</evidence>
<evidence type="ECO:0000259" key="13">
    <source>
        <dbReference type="Pfam" id="PF06974"/>
    </source>
</evidence>
<protein>
    <recommendedName>
        <fullName evidence="4 11">Diacylglycerol O-acyltransferase</fullName>
        <ecNumber evidence="4 11">2.3.1.20</ecNumber>
    </recommendedName>
</protein>
<comment type="caution">
    <text evidence="14">The sequence shown here is derived from an EMBL/GenBank/DDBJ whole genome shotgun (WGS) entry which is preliminary data.</text>
</comment>
<keyword evidence="5 11" id="KW-0444">Lipid biosynthesis</keyword>
<dbReference type="EMBL" id="BLPF01000002">
    <property type="protein sequence ID" value="GFJ81655.1"/>
    <property type="molecule type" value="Genomic_DNA"/>
</dbReference>
<evidence type="ECO:0000256" key="6">
    <source>
        <dbReference type="ARBA" id="ARBA00022679"/>
    </source>
</evidence>
<reference evidence="14 15" key="2">
    <citation type="submission" date="2020-03" db="EMBL/GenBank/DDBJ databases">
        <authorList>
            <person name="Ichikawa N."/>
            <person name="Kimura A."/>
            <person name="Kitahashi Y."/>
            <person name="Uohara A."/>
        </authorList>
    </citation>
    <scope>NUCLEOTIDE SEQUENCE [LARGE SCALE GENOMIC DNA]</scope>
    <source>
        <strain evidence="14 15">NBRC 108639</strain>
    </source>
</reference>
<dbReference type="UniPathway" id="UPA00282"/>
<evidence type="ECO:0000256" key="4">
    <source>
        <dbReference type="ARBA" id="ARBA00013244"/>
    </source>
</evidence>
<dbReference type="Proteomes" id="UP000482800">
    <property type="component" value="Unassembled WGS sequence"/>
</dbReference>
<feature type="domain" description="O-acyltransferase WSD1-like N-terminal" evidence="12">
    <location>
        <begin position="20"/>
        <end position="280"/>
    </location>
</feature>
<sequence length="478" mass="51349">MIEIESFAVQNGRHTRPERLNAFDMINLAVETPAAPMTIGAVLVLDRPAAHGGEGGPSVATIRQAVERALVSAPPLRRVIRSAGPLAGRPVWVDDCAFDVDRHVLTARVPWPGDQAQLLRLAAQLMSGPLDRAHPLWRMWLLTGLAEGRVAILVKLHHVLADGLAAIRLVLSTLERALPETDGPVPRWVPVPAPSWSTLVADNLRARLAAVRQPPRRVGPRQLAGMVRGHWRMIATLRHAARTSLNAPIGPRRRLAVMRVDLVEAKQVAHRHGGKVNDVVLSLATAGVRALLHTRGESLDGLWLHATVAMSLRTSAEALDGGGNRTGGFVVRLPAGEPDPAARLGSIAVESARAKRDQPPTAGNVLLIWLARMGIANYFSRHQRMIHFVESNVPGPPVPVHVLGTPILDVLPIGNLAGNLGVSFLAVSYAGTLAITVHVDADRFPDLPVLLAGMRREWAMLRATTVLCDGVKVAGRGS</sequence>
<dbReference type="Pfam" id="PF03007">
    <property type="entry name" value="WS_DGAT_cat"/>
    <property type="match status" value="1"/>
</dbReference>
<keyword evidence="15" id="KW-1185">Reference proteome</keyword>
<dbReference type="GO" id="GO:0006071">
    <property type="term" value="P:glycerol metabolic process"/>
    <property type="evidence" value="ECO:0007669"/>
    <property type="project" value="UniProtKB-KW"/>
</dbReference>
<dbReference type="GO" id="GO:0019432">
    <property type="term" value="P:triglyceride biosynthetic process"/>
    <property type="evidence" value="ECO:0007669"/>
    <property type="project" value="UniProtKB-UniPathway"/>
</dbReference>
<gene>
    <name evidence="14" type="ORF">Phou_058350</name>
</gene>
<dbReference type="InterPro" id="IPR023213">
    <property type="entry name" value="CAT-like_dom_sf"/>
</dbReference>
<dbReference type="PANTHER" id="PTHR31650">
    <property type="entry name" value="O-ACYLTRANSFERASE (WSD1-LIKE) FAMILY PROTEIN"/>
    <property type="match status" value="1"/>
</dbReference>
<feature type="domain" description="O-acyltransferase WSD1 C-terminal" evidence="13">
    <location>
        <begin position="323"/>
        <end position="460"/>
    </location>
</feature>
<comment type="similarity">
    <text evidence="3 11">Belongs to the long-chain O-acyltransferase family.</text>
</comment>
<keyword evidence="8 11" id="KW-0443">Lipid metabolism</keyword>
<dbReference type="GO" id="GO:0051701">
    <property type="term" value="P:biological process involved in interaction with host"/>
    <property type="evidence" value="ECO:0007669"/>
    <property type="project" value="TreeGrafter"/>
</dbReference>
<dbReference type="EC" id="2.3.1.20" evidence="4 11"/>
<reference evidence="14 15" key="1">
    <citation type="submission" date="2020-03" db="EMBL/GenBank/DDBJ databases">
        <title>Whole genome shotgun sequence of Phytohabitans houttuyneae NBRC 108639.</title>
        <authorList>
            <person name="Komaki H."/>
            <person name="Tamura T."/>
        </authorList>
    </citation>
    <scope>NUCLEOTIDE SEQUENCE [LARGE SCALE GENOMIC DNA]</scope>
    <source>
        <strain evidence="14 15">NBRC 108639</strain>
    </source>
</reference>
<keyword evidence="6 11" id="KW-0808">Transferase</keyword>